<feature type="compositionally biased region" description="Pro residues" evidence="5">
    <location>
        <begin position="127"/>
        <end position="148"/>
    </location>
</feature>
<keyword evidence="1" id="KW-1015">Disulfide bond</keyword>
<dbReference type="Proteomes" id="UP001163823">
    <property type="component" value="Chromosome 3"/>
</dbReference>
<dbReference type="AlphaFoldDB" id="A0AAD7Q9I5"/>
<proteinExistence type="inferred from homology"/>
<evidence type="ECO:0000313" key="8">
    <source>
        <dbReference type="EMBL" id="KAJ7977397.1"/>
    </source>
</evidence>
<dbReference type="SUPFAM" id="SSF49503">
    <property type="entry name" value="Cupredoxins"/>
    <property type="match status" value="1"/>
</dbReference>
<feature type="chain" id="PRO_5042041110" evidence="6">
    <location>
        <begin position="22"/>
        <end position="179"/>
    </location>
</feature>
<evidence type="ECO:0000313" key="9">
    <source>
        <dbReference type="Proteomes" id="UP001163823"/>
    </source>
</evidence>
<evidence type="ECO:0000256" key="5">
    <source>
        <dbReference type="SAM" id="MobiDB-lite"/>
    </source>
</evidence>
<dbReference type="EMBL" id="JARAOO010000003">
    <property type="protein sequence ID" value="KAJ7977397.1"/>
    <property type="molecule type" value="Genomic_DNA"/>
</dbReference>
<organism evidence="8 9">
    <name type="scientific">Quillaja saponaria</name>
    <name type="common">Soap bark tree</name>
    <dbReference type="NCBI Taxonomy" id="32244"/>
    <lineage>
        <taxon>Eukaryota</taxon>
        <taxon>Viridiplantae</taxon>
        <taxon>Streptophyta</taxon>
        <taxon>Embryophyta</taxon>
        <taxon>Tracheophyta</taxon>
        <taxon>Spermatophyta</taxon>
        <taxon>Magnoliopsida</taxon>
        <taxon>eudicotyledons</taxon>
        <taxon>Gunneridae</taxon>
        <taxon>Pentapetalae</taxon>
        <taxon>rosids</taxon>
        <taxon>fabids</taxon>
        <taxon>Fabales</taxon>
        <taxon>Quillajaceae</taxon>
        <taxon>Quillaja</taxon>
    </lineage>
</organism>
<comment type="similarity">
    <text evidence="3">Belongs to the early nodulin-like (ENODL) family.</text>
</comment>
<feature type="signal peptide" evidence="6">
    <location>
        <begin position="1"/>
        <end position="21"/>
    </location>
</feature>
<evidence type="ECO:0000256" key="2">
    <source>
        <dbReference type="ARBA" id="ARBA00023180"/>
    </source>
</evidence>
<evidence type="ECO:0000259" key="7">
    <source>
        <dbReference type="PROSITE" id="PS51485"/>
    </source>
</evidence>
<keyword evidence="6" id="KW-0732">Signal</keyword>
<dbReference type="InterPro" id="IPR008972">
    <property type="entry name" value="Cupredoxin"/>
</dbReference>
<evidence type="ECO:0000256" key="3">
    <source>
        <dbReference type="ARBA" id="ARBA00035011"/>
    </source>
</evidence>
<accession>A0AAD7Q9I5</accession>
<feature type="region of interest" description="Disordered" evidence="5">
    <location>
        <begin position="125"/>
        <end position="154"/>
    </location>
</feature>
<gene>
    <name evidence="8" type="ORF">O6P43_007030</name>
</gene>
<dbReference type="InterPro" id="IPR003245">
    <property type="entry name" value="Phytocyanin_dom"/>
</dbReference>
<keyword evidence="2" id="KW-0325">Glycoprotein</keyword>
<dbReference type="FunFam" id="2.60.40.420:FF:000034">
    <property type="entry name" value="Cupredoxin superfamily protein"/>
    <property type="match status" value="1"/>
</dbReference>
<dbReference type="GO" id="GO:0009055">
    <property type="term" value="F:electron transfer activity"/>
    <property type="evidence" value="ECO:0007669"/>
    <property type="project" value="InterPro"/>
</dbReference>
<sequence>MALAMKVLCFLVVTYFGICCATVYKVGDSDGWIQKDYDYYKDWAWSKTFYVGDTIVFEYKPNEDKVIQVRSHDDFRSCNTSDPKSVFTSGEDSVTMEKPGHHFFVSDKHCKTGQKVDIRVHHQVVPTPAPAPAPSPSAPSEAPGPSPSSPKSDASTVKTVEGLFVYLVVGLFAFACVGY</sequence>
<evidence type="ECO:0000256" key="6">
    <source>
        <dbReference type="SAM" id="SignalP"/>
    </source>
</evidence>
<evidence type="ECO:0000256" key="1">
    <source>
        <dbReference type="ARBA" id="ARBA00023157"/>
    </source>
</evidence>
<dbReference type="PANTHER" id="PTHR33021:SF339">
    <property type="entry name" value="OS07G0570600 PROTEIN"/>
    <property type="match status" value="1"/>
</dbReference>
<comment type="caution">
    <text evidence="8">The sequence shown here is derived from an EMBL/GenBank/DDBJ whole genome shotgun (WGS) entry which is preliminary data.</text>
</comment>
<dbReference type="Pfam" id="PF02298">
    <property type="entry name" value="Cu_bind_like"/>
    <property type="match status" value="1"/>
</dbReference>
<reference evidence="8" key="1">
    <citation type="journal article" date="2023" name="Science">
        <title>Elucidation of the pathway for biosynthesis of saponin adjuvants from the soapbark tree.</title>
        <authorList>
            <person name="Reed J."/>
            <person name="Orme A."/>
            <person name="El-Demerdash A."/>
            <person name="Owen C."/>
            <person name="Martin L.B.B."/>
            <person name="Misra R.C."/>
            <person name="Kikuchi S."/>
            <person name="Rejzek M."/>
            <person name="Martin A.C."/>
            <person name="Harkess A."/>
            <person name="Leebens-Mack J."/>
            <person name="Louveau T."/>
            <person name="Stephenson M.J."/>
            <person name="Osbourn A."/>
        </authorList>
    </citation>
    <scope>NUCLEOTIDE SEQUENCE</scope>
    <source>
        <strain evidence="8">S10</strain>
    </source>
</reference>
<dbReference type="KEGG" id="qsa:O6P43_007030"/>
<evidence type="ECO:0000256" key="4">
    <source>
        <dbReference type="ARBA" id="ARBA00037626"/>
    </source>
</evidence>
<comment type="function">
    <text evidence="4">May act as a carbohydrate transporter.</text>
</comment>
<dbReference type="PANTHER" id="PTHR33021">
    <property type="entry name" value="BLUE COPPER PROTEIN"/>
    <property type="match status" value="1"/>
</dbReference>
<feature type="domain" description="Phytocyanin" evidence="7">
    <location>
        <begin position="22"/>
        <end position="122"/>
    </location>
</feature>
<dbReference type="GO" id="GO:0005886">
    <property type="term" value="C:plasma membrane"/>
    <property type="evidence" value="ECO:0007669"/>
    <property type="project" value="TreeGrafter"/>
</dbReference>
<dbReference type="InterPro" id="IPR039391">
    <property type="entry name" value="Phytocyanin-like"/>
</dbReference>
<name>A0AAD7Q9I5_QUISA</name>
<dbReference type="PROSITE" id="PS51485">
    <property type="entry name" value="PHYTOCYANIN"/>
    <property type="match status" value="1"/>
</dbReference>
<dbReference type="Gene3D" id="2.60.40.420">
    <property type="entry name" value="Cupredoxins - blue copper proteins"/>
    <property type="match status" value="1"/>
</dbReference>
<protein>
    <submittedName>
        <fullName evidence="8">Mavicyanin</fullName>
    </submittedName>
</protein>
<keyword evidence="9" id="KW-1185">Reference proteome</keyword>